<gene>
    <name evidence="2" type="ORF">EHQ53_14015</name>
</gene>
<proteinExistence type="predicted"/>
<name>A0ABY2M993_9LEPT</name>
<feature type="region of interest" description="Disordered" evidence="1">
    <location>
        <begin position="1"/>
        <end position="22"/>
    </location>
</feature>
<sequence>MADGTSIDGGSGSNLDNKPVNIAPQSKAEQMIKVFSKVNYTIEIEVEKNKALVFPPYSETEIPERYKSILGTYRGILE</sequence>
<comment type="caution">
    <text evidence="2">The sequence shown here is derived from an EMBL/GenBank/DDBJ whole genome shotgun (WGS) entry which is preliminary data.</text>
</comment>
<dbReference type="EMBL" id="RQGC01000009">
    <property type="protein sequence ID" value="TGL39633.1"/>
    <property type="molecule type" value="Genomic_DNA"/>
</dbReference>
<evidence type="ECO:0000256" key="1">
    <source>
        <dbReference type="SAM" id="MobiDB-lite"/>
    </source>
</evidence>
<dbReference type="Proteomes" id="UP000297273">
    <property type="component" value="Unassembled WGS sequence"/>
</dbReference>
<protein>
    <submittedName>
        <fullName evidence="2">Uncharacterized protein</fullName>
    </submittedName>
</protein>
<organism evidence="2 3">
    <name type="scientific">Leptospira langatensis</name>
    <dbReference type="NCBI Taxonomy" id="2484983"/>
    <lineage>
        <taxon>Bacteria</taxon>
        <taxon>Pseudomonadati</taxon>
        <taxon>Spirochaetota</taxon>
        <taxon>Spirochaetia</taxon>
        <taxon>Leptospirales</taxon>
        <taxon>Leptospiraceae</taxon>
        <taxon>Leptospira</taxon>
    </lineage>
</organism>
<accession>A0ABY2M993</accession>
<reference evidence="3" key="1">
    <citation type="journal article" date="2019" name="PLoS Negl. Trop. Dis.">
        <title>Revisiting the worldwide diversity of Leptospira species in the environment.</title>
        <authorList>
            <person name="Vincent A.T."/>
            <person name="Schiettekatte O."/>
            <person name="Bourhy P."/>
            <person name="Veyrier F.J."/>
            <person name="Picardeau M."/>
        </authorList>
    </citation>
    <scope>NUCLEOTIDE SEQUENCE [LARGE SCALE GENOMIC DNA]</scope>
    <source>
        <strain evidence="3">201702690</strain>
    </source>
</reference>
<evidence type="ECO:0000313" key="2">
    <source>
        <dbReference type="EMBL" id="TGL39633.1"/>
    </source>
</evidence>
<keyword evidence="3" id="KW-1185">Reference proteome</keyword>
<evidence type="ECO:0000313" key="3">
    <source>
        <dbReference type="Proteomes" id="UP000297273"/>
    </source>
</evidence>